<dbReference type="InterPro" id="IPR043917">
    <property type="entry name" value="DUF5753"/>
</dbReference>
<dbReference type="SUPFAM" id="SSF47413">
    <property type="entry name" value="lambda repressor-like DNA-binding domains"/>
    <property type="match status" value="1"/>
</dbReference>
<dbReference type="CDD" id="cd00093">
    <property type="entry name" value="HTH_XRE"/>
    <property type="match status" value="1"/>
</dbReference>
<keyword evidence="3" id="KW-1185">Reference proteome</keyword>
<proteinExistence type="predicted"/>
<reference evidence="2 3" key="1">
    <citation type="submission" date="2021-05" db="EMBL/GenBank/DDBJ databases">
        <title>Direct Submission.</title>
        <authorList>
            <person name="Li K."/>
            <person name="Gao J."/>
        </authorList>
    </citation>
    <scope>NUCLEOTIDE SEQUENCE [LARGE SCALE GENOMIC DNA]</scope>
    <source>
        <strain evidence="2 3">Mg02</strain>
    </source>
</reference>
<dbReference type="InterPro" id="IPR001387">
    <property type="entry name" value="Cro/C1-type_HTH"/>
</dbReference>
<accession>A0ABX8BNF7</accession>
<dbReference type="InterPro" id="IPR010982">
    <property type="entry name" value="Lambda_DNA-bd_dom_sf"/>
</dbReference>
<dbReference type="SMART" id="SM00530">
    <property type="entry name" value="HTH_XRE"/>
    <property type="match status" value="1"/>
</dbReference>
<evidence type="ECO:0000313" key="3">
    <source>
        <dbReference type="Proteomes" id="UP000676079"/>
    </source>
</evidence>
<gene>
    <name evidence="2" type="ORF">KGD84_02255</name>
</gene>
<evidence type="ECO:0000259" key="1">
    <source>
        <dbReference type="PROSITE" id="PS50943"/>
    </source>
</evidence>
<sequence length="253" mass="27286">MTPGIFAEALTAAREAAGLTQTQLARSANLSLSSLNRWENSGSLPKRENAEALDRILGCDGTLLARHQEAKDGFSIPVWARSLSRIEPEARAATVISPGMVPGYLQCPSLASLLFRAARPWMTEEEVTRLTALRCERLHQLPKLRVTAVFPLFVLDALPQEIQVEQAKALLDWIETGRVIVHLVPRGSILLVPGSATTVFHLAGDDVAVVGDWSRGTVIAERSDHSALLGMVSSALAAALPSRETTAALKELL</sequence>
<evidence type="ECO:0000313" key="2">
    <source>
        <dbReference type="EMBL" id="QUX23245.1"/>
    </source>
</evidence>
<dbReference type="EMBL" id="CP074133">
    <property type="protein sequence ID" value="QUX23245.1"/>
    <property type="molecule type" value="Genomic_DNA"/>
</dbReference>
<dbReference type="Proteomes" id="UP000676079">
    <property type="component" value="Chromosome"/>
</dbReference>
<name>A0ABX8BNF7_9ACTN</name>
<dbReference type="RefSeq" id="WP_220564469.1">
    <property type="nucleotide sequence ID" value="NZ_CP074133.1"/>
</dbReference>
<dbReference type="Pfam" id="PF19054">
    <property type="entry name" value="DUF5753"/>
    <property type="match status" value="1"/>
</dbReference>
<dbReference type="Pfam" id="PF13560">
    <property type="entry name" value="HTH_31"/>
    <property type="match status" value="1"/>
</dbReference>
<dbReference type="PROSITE" id="PS50943">
    <property type="entry name" value="HTH_CROC1"/>
    <property type="match status" value="1"/>
</dbReference>
<protein>
    <submittedName>
        <fullName evidence="2">Helix-turn-helix transcriptional regulator</fullName>
    </submittedName>
</protein>
<organism evidence="2 3">
    <name type="scientific">Nocardiopsis changdeensis</name>
    <dbReference type="NCBI Taxonomy" id="2831969"/>
    <lineage>
        <taxon>Bacteria</taxon>
        <taxon>Bacillati</taxon>
        <taxon>Actinomycetota</taxon>
        <taxon>Actinomycetes</taxon>
        <taxon>Streptosporangiales</taxon>
        <taxon>Nocardiopsidaceae</taxon>
        <taxon>Nocardiopsis</taxon>
    </lineage>
</organism>
<dbReference type="Gene3D" id="1.10.260.40">
    <property type="entry name" value="lambda repressor-like DNA-binding domains"/>
    <property type="match status" value="1"/>
</dbReference>
<feature type="domain" description="HTH cro/C1-type" evidence="1">
    <location>
        <begin position="10"/>
        <end position="64"/>
    </location>
</feature>